<dbReference type="GO" id="GO:0008270">
    <property type="term" value="F:zinc ion binding"/>
    <property type="evidence" value="ECO:0007669"/>
    <property type="project" value="UniProtKB-KW"/>
</dbReference>
<dbReference type="InterPro" id="IPR038508">
    <property type="entry name" value="ArfGAP_dom_sf"/>
</dbReference>
<dbReference type="SUPFAM" id="SSF57863">
    <property type="entry name" value="ArfGap/RecO-like zinc finger"/>
    <property type="match status" value="1"/>
</dbReference>
<dbReference type="GO" id="GO:0005096">
    <property type="term" value="F:GTPase activator activity"/>
    <property type="evidence" value="ECO:0007669"/>
    <property type="project" value="UniProtKB-KW"/>
</dbReference>
<keyword evidence="3 5" id="KW-0863">Zinc-finger</keyword>
<evidence type="ECO:0000256" key="3">
    <source>
        <dbReference type="ARBA" id="ARBA00022771"/>
    </source>
</evidence>
<feature type="domain" description="Arf-GAP" evidence="7">
    <location>
        <begin position="7"/>
        <end position="124"/>
    </location>
</feature>
<organism evidence="8 9">
    <name type="scientific">Papilio xuthus</name>
    <name type="common">Asian swallowtail butterfly</name>
    <dbReference type="NCBI Taxonomy" id="66420"/>
    <lineage>
        <taxon>Eukaryota</taxon>
        <taxon>Metazoa</taxon>
        <taxon>Ecdysozoa</taxon>
        <taxon>Arthropoda</taxon>
        <taxon>Hexapoda</taxon>
        <taxon>Insecta</taxon>
        <taxon>Pterygota</taxon>
        <taxon>Neoptera</taxon>
        <taxon>Endopterygota</taxon>
        <taxon>Lepidoptera</taxon>
        <taxon>Glossata</taxon>
        <taxon>Ditrysia</taxon>
        <taxon>Papilionoidea</taxon>
        <taxon>Papilionidae</taxon>
        <taxon>Papilioninae</taxon>
        <taxon>Papilio</taxon>
    </lineage>
</organism>
<sequence>MASPRTRRKLNSVRTQDENHKCFECDTLNPQWASVTYGIWICLDCSGVHRSLGVHLSFVRSITMDKWKDIELEKMMVGGNAKARIFFENQPDYKPDMTIPQKYNTKAAAMYRQKIAALAEGGSWSPSDYKPENTERSSDWNSQGSYSSNDNMFHMSGSDNDISYHSKYASGRYVGFGSSQNQSQSTPMSPIHSGNEIVDNTLASLASGWSMLTSSVSKVARTATESAVKYGGIASQKVSEMASTVTDKVNNRGGRSSLSGANELRRASNTSPHFLTQSYGAMKSSTSETYFNWNEPNQASTFSVAARNNLDTRDLSQVGISSPPPDVKNITIKKKQDSEDSWDWL</sequence>
<dbReference type="Proteomes" id="UP000053268">
    <property type="component" value="Unassembled WGS sequence"/>
</dbReference>
<dbReference type="Gene3D" id="1.10.220.150">
    <property type="entry name" value="Arf GTPase activating protein"/>
    <property type="match status" value="1"/>
</dbReference>
<keyword evidence="2" id="KW-0479">Metal-binding</keyword>
<name>A0A194Q4S4_PAPXU</name>
<evidence type="ECO:0000256" key="2">
    <source>
        <dbReference type="ARBA" id="ARBA00022723"/>
    </source>
</evidence>
<dbReference type="PRINTS" id="PR00405">
    <property type="entry name" value="REVINTRACTNG"/>
</dbReference>
<feature type="region of interest" description="Disordered" evidence="6">
    <location>
        <begin position="248"/>
        <end position="271"/>
    </location>
</feature>
<evidence type="ECO:0000256" key="4">
    <source>
        <dbReference type="ARBA" id="ARBA00022833"/>
    </source>
</evidence>
<keyword evidence="4" id="KW-0862">Zinc</keyword>
<reference evidence="8 9" key="1">
    <citation type="journal article" date="2015" name="Nat. Commun.">
        <title>Outbred genome sequencing and CRISPR/Cas9 gene editing in butterflies.</title>
        <authorList>
            <person name="Li X."/>
            <person name="Fan D."/>
            <person name="Zhang W."/>
            <person name="Liu G."/>
            <person name="Zhang L."/>
            <person name="Zhao L."/>
            <person name="Fang X."/>
            <person name="Chen L."/>
            <person name="Dong Y."/>
            <person name="Chen Y."/>
            <person name="Ding Y."/>
            <person name="Zhao R."/>
            <person name="Feng M."/>
            <person name="Zhu Y."/>
            <person name="Feng Y."/>
            <person name="Jiang X."/>
            <person name="Zhu D."/>
            <person name="Xiang H."/>
            <person name="Feng X."/>
            <person name="Li S."/>
            <person name="Wang J."/>
            <person name="Zhang G."/>
            <person name="Kronforst M.R."/>
            <person name="Wang W."/>
        </authorList>
    </citation>
    <scope>NUCLEOTIDE SEQUENCE [LARGE SCALE GENOMIC DNA]</scope>
    <source>
        <strain evidence="8">Ya'a_city_454_Px</strain>
        <tissue evidence="8">Whole body</tissue>
    </source>
</reference>
<dbReference type="STRING" id="66420.A0A194Q4S4"/>
<dbReference type="PANTHER" id="PTHR46395:SF1">
    <property type="entry name" value="ADP-RIBOSYLATION FACTOR GTPASE-ACTIVATING PROTEIN 1"/>
    <property type="match status" value="1"/>
</dbReference>
<evidence type="ECO:0000313" key="8">
    <source>
        <dbReference type="EMBL" id="KPJ00538.1"/>
    </source>
</evidence>
<feature type="compositionally biased region" description="Basic and acidic residues" evidence="6">
    <location>
        <begin position="129"/>
        <end position="138"/>
    </location>
</feature>
<protein>
    <submittedName>
        <fullName evidence="8">ADP-ribosylation factor GTPase-activating protein 1</fullName>
    </submittedName>
</protein>
<dbReference type="InterPro" id="IPR001164">
    <property type="entry name" value="ArfGAP_dom"/>
</dbReference>
<feature type="compositionally biased region" description="Polar residues" evidence="6">
    <location>
        <begin position="248"/>
        <end position="260"/>
    </location>
</feature>
<evidence type="ECO:0000259" key="7">
    <source>
        <dbReference type="PROSITE" id="PS50115"/>
    </source>
</evidence>
<keyword evidence="9" id="KW-1185">Reference proteome</keyword>
<feature type="region of interest" description="Disordered" evidence="6">
    <location>
        <begin position="314"/>
        <end position="345"/>
    </location>
</feature>
<evidence type="ECO:0000313" key="9">
    <source>
        <dbReference type="Proteomes" id="UP000053268"/>
    </source>
</evidence>
<dbReference type="GO" id="GO:0032012">
    <property type="term" value="P:regulation of ARF protein signal transduction"/>
    <property type="evidence" value="ECO:0007669"/>
    <property type="project" value="TreeGrafter"/>
</dbReference>
<dbReference type="PROSITE" id="PS50115">
    <property type="entry name" value="ARFGAP"/>
    <property type="match status" value="1"/>
</dbReference>
<dbReference type="GO" id="GO:0000139">
    <property type="term" value="C:Golgi membrane"/>
    <property type="evidence" value="ECO:0007669"/>
    <property type="project" value="TreeGrafter"/>
</dbReference>
<evidence type="ECO:0000256" key="1">
    <source>
        <dbReference type="ARBA" id="ARBA00022468"/>
    </source>
</evidence>
<dbReference type="PANTHER" id="PTHR46395">
    <property type="entry name" value="ADP-RIBOSYLATION FACTOR GTPASE-ACTIVATING PROTEIN 1"/>
    <property type="match status" value="1"/>
</dbReference>
<dbReference type="FunFam" id="1.10.220.150:FF:000014">
    <property type="entry name" value="ADP-ribosylation factor GTPase-activating protein"/>
    <property type="match status" value="1"/>
</dbReference>
<dbReference type="CDD" id="cd08830">
    <property type="entry name" value="ArfGap_ArfGap1"/>
    <property type="match status" value="1"/>
</dbReference>
<dbReference type="Pfam" id="PF01412">
    <property type="entry name" value="ArfGap"/>
    <property type="match status" value="1"/>
</dbReference>
<proteinExistence type="predicted"/>
<evidence type="ECO:0000256" key="5">
    <source>
        <dbReference type="PROSITE-ProRule" id="PRU00288"/>
    </source>
</evidence>
<dbReference type="AlphaFoldDB" id="A0A194Q4S4"/>
<keyword evidence="1" id="KW-0343">GTPase activation</keyword>
<gene>
    <name evidence="8" type="ORF">RR46_07128</name>
</gene>
<dbReference type="EMBL" id="KQ459463">
    <property type="protein sequence ID" value="KPJ00538.1"/>
    <property type="molecule type" value="Genomic_DNA"/>
</dbReference>
<feature type="region of interest" description="Disordered" evidence="6">
    <location>
        <begin position="125"/>
        <end position="145"/>
    </location>
</feature>
<evidence type="ECO:0000256" key="6">
    <source>
        <dbReference type="SAM" id="MobiDB-lite"/>
    </source>
</evidence>
<accession>A0A194Q4S4</accession>
<dbReference type="GO" id="GO:0030100">
    <property type="term" value="P:regulation of endocytosis"/>
    <property type="evidence" value="ECO:0007669"/>
    <property type="project" value="TreeGrafter"/>
</dbReference>
<dbReference type="InterPro" id="IPR037278">
    <property type="entry name" value="ARFGAP/RecO"/>
</dbReference>
<dbReference type="SMART" id="SM00105">
    <property type="entry name" value="ArfGap"/>
    <property type="match status" value="1"/>
</dbReference>